<dbReference type="AlphaFoldDB" id="A0A0G4FWE6"/>
<feature type="compositionally biased region" description="Basic residues" evidence="1">
    <location>
        <begin position="1"/>
        <end position="17"/>
    </location>
</feature>
<reference evidence="2" key="1">
    <citation type="submission" date="2014-11" db="EMBL/GenBank/DDBJ databases">
        <authorList>
            <person name="Otto D Thomas"/>
            <person name="Naeem Raeece"/>
        </authorList>
    </citation>
    <scope>NUCLEOTIDE SEQUENCE</scope>
</reference>
<feature type="compositionally biased region" description="Basic and acidic residues" evidence="1">
    <location>
        <begin position="25"/>
        <end position="34"/>
    </location>
</feature>
<proteinExistence type="predicted"/>
<accession>A0A0G4FWE6</accession>
<organism evidence="2">
    <name type="scientific">Chromera velia CCMP2878</name>
    <dbReference type="NCBI Taxonomy" id="1169474"/>
    <lineage>
        <taxon>Eukaryota</taxon>
        <taxon>Sar</taxon>
        <taxon>Alveolata</taxon>
        <taxon>Colpodellida</taxon>
        <taxon>Chromeraceae</taxon>
        <taxon>Chromera</taxon>
    </lineage>
</organism>
<protein>
    <submittedName>
        <fullName evidence="2">Uncharacterized protein</fullName>
    </submittedName>
</protein>
<dbReference type="VEuPathDB" id="CryptoDB:Cvel_19114"/>
<name>A0A0G4FWE6_9ALVE</name>
<feature type="compositionally biased region" description="Basic and acidic residues" evidence="1">
    <location>
        <begin position="64"/>
        <end position="75"/>
    </location>
</feature>
<evidence type="ECO:0000313" key="2">
    <source>
        <dbReference type="EMBL" id="CEM19533.1"/>
    </source>
</evidence>
<feature type="compositionally biased region" description="Basic residues" evidence="1">
    <location>
        <begin position="42"/>
        <end position="63"/>
    </location>
</feature>
<evidence type="ECO:0000256" key="1">
    <source>
        <dbReference type="SAM" id="MobiDB-lite"/>
    </source>
</evidence>
<sequence length="89" mass="10420">MAKCLYKKGSKGGRSHRSSAYFREGIGEDERGETGCRPTMMPKKKRKMKGKRGPIQKQKRKKKEREEKRGKESRRMGSKPLKKLWTVDH</sequence>
<feature type="region of interest" description="Disordered" evidence="1">
    <location>
        <begin position="1"/>
        <end position="89"/>
    </location>
</feature>
<dbReference type="EMBL" id="CDMZ01000688">
    <property type="protein sequence ID" value="CEM19533.1"/>
    <property type="molecule type" value="Genomic_DNA"/>
</dbReference>
<gene>
    <name evidence="2" type="ORF">Cvel_19114</name>
</gene>